<feature type="compositionally biased region" description="Acidic residues" evidence="4">
    <location>
        <begin position="439"/>
        <end position="451"/>
    </location>
</feature>
<dbReference type="InterPro" id="IPR050889">
    <property type="entry name" value="Dendritic_Spine_Reg/Scaffold"/>
</dbReference>
<feature type="compositionally biased region" description="Polar residues" evidence="4">
    <location>
        <begin position="464"/>
        <end position="476"/>
    </location>
</feature>
<feature type="repeat" description="ANK" evidence="3">
    <location>
        <begin position="1128"/>
        <end position="1155"/>
    </location>
</feature>
<dbReference type="Pfam" id="PF12796">
    <property type="entry name" value="Ank_2"/>
    <property type="match status" value="1"/>
</dbReference>
<dbReference type="InterPro" id="IPR036770">
    <property type="entry name" value="Ankyrin_rpt-contain_sf"/>
</dbReference>
<feature type="region of interest" description="Disordered" evidence="4">
    <location>
        <begin position="63"/>
        <end position="302"/>
    </location>
</feature>
<feature type="compositionally biased region" description="Basic residues" evidence="4">
    <location>
        <begin position="635"/>
        <end position="655"/>
    </location>
</feature>
<dbReference type="PROSITE" id="PS50297">
    <property type="entry name" value="ANK_REP_REGION"/>
    <property type="match status" value="1"/>
</dbReference>
<dbReference type="PANTHER" id="PTHR24166:SF52">
    <property type="entry name" value="ANKYRIN REPEAT DOMAIN-CONTAINING PROTEIN 65"/>
    <property type="match status" value="1"/>
</dbReference>
<feature type="compositionally biased region" description="Low complexity" evidence="4">
    <location>
        <begin position="104"/>
        <end position="190"/>
    </location>
</feature>
<feature type="compositionally biased region" description="Basic and acidic residues" evidence="4">
    <location>
        <begin position="381"/>
        <end position="390"/>
    </location>
</feature>
<keyword evidence="6" id="KW-1185">Reference proteome</keyword>
<dbReference type="SMART" id="SM00248">
    <property type="entry name" value="ANK"/>
    <property type="match status" value="2"/>
</dbReference>
<feature type="compositionally biased region" description="Basic and acidic residues" evidence="4">
    <location>
        <begin position="618"/>
        <end position="634"/>
    </location>
</feature>
<gene>
    <name evidence="5" type="ORF">CDD81_1755</name>
</gene>
<dbReference type="SUPFAM" id="SSF48403">
    <property type="entry name" value="Ankyrin repeat"/>
    <property type="match status" value="1"/>
</dbReference>
<dbReference type="AlphaFoldDB" id="A0A2C5XB62"/>
<feature type="region of interest" description="Disordered" evidence="4">
    <location>
        <begin position="349"/>
        <end position="476"/>
    </location>
</feature>
<dbReference type="Proteomes" id="UP000226192">
    <property type="component" value="Unassembled WGS sequence"/>
</dbReference>
<keyword evidence="2 3" id="KW-0040">ANK repeat</keyword>
<feature type="compositionally biased region" description="Basic and acidic residues" evidence="4">
    <location>
        <begin position="71"/>
        <end position="80"/>
    </location>
</feature>
<accession>A0A2C5XB62</accession>
<keyword evidence="1" id="KW-0677">Repeat</keyword>
<feature type="compositionally biased region" description="Basic and acidic residues" evidence="4">
    <location>
        <begin position="427"/>
        <end position="437"/>
    </location>
</feature>
<evidence type="ECO:0000256" key="4">
    <source>
        <dbReference type="SAM" id="MobiDB-lite"/>
    </source>
</evidence>
<evidence type="ECO:0000256" key="3">
    <source>
        <dbReference type="PROSITE-ProRule" id="PRU00023"/>
    </source>
</evidence>
<evidence type="ECO:0000256" key="1">
    <source>
        <dbReference type="ARBA" id="ARBA00022737"/>
    </source>
</evidence>
<dbReference type="InterPro" id="IPR002110">
    <property type="entry name" value="Ankyrin_rpt"/>
</dbReference>
<evidence type="ECO:0000313" key="5">
    <source>
        <dbReference type="EMBL" id="PHH65669.1"/>
    </source>
</evidence>
<sequence length="1200" mass="132319">MEEDEILTRYFVERPSSAWSSIEQIIVAAGVDSPTPEIEANIKQRIQEHPDILAQTVSFLSDDFDTEEYEPPIKKAKAQEVTEVEPILASNEPQSGSEESQSAPEKSNPSLEESNPSLEESNPSSEESQSASEKSNPSLEESNLSSEESNPSSEESQSAPEKSQSASEKSNQSSEESNPSSEDPLSSLFSDDLDRLSGDGYHDGYQDPSFPGAGIAFKKPQRGQFDDSVDRVLLTDYQSPSKSLKDDLPTGSAVPTSPLDETSSDVVMTENPNSFSKNSVPPLSDTPLPEAESSSTRGLGLENRFDTLTLDITNTPVSLKSPDITESIKNGRHSKIPESINESLASLRLQGLPETDRISKTLSTDELPKTPEAHTFSGNPDIDKMMRSNERANTPGLLKSDGIPKGLGPKTKSDEAVVSSDPQAPRNLDHEMIKYGDELGSEWDLPTDEELESPKPLGRAVAKSKQSAASDTSSVNLRRQGKTLKYIGEGISPSNWEMRDRLTTDEMTDLVEKVVESDYELDFDVFDNIEPSLSESSIGKSFPQSVKNRQEKTGKSLASEAETLHKMDPPRLGLKGNDQISGAGPSKENFKQKATMDRVSQMSPVPEEKVASHKSRPKSRDQETPTRDGRPDRNPKHRGGRNRGRKRKNRTRTHSSTKNQKVAVACCAPGGAGSLRKRDCIPCPPEVKSRPRPQLDPAKTEKNAAMSKSKPDDMAKGANLQQLADRKAAAEFRNLARKLKLPIKTDEVSLAILRARFKQSSQGLGNFMQRWGPLTFFGATALPLYVTNLVKTIQNGASKDATYNAAVSIIPIAGCSSQLLTDLKYNRQSVAASTANVLCFAGDFLLFTPWLPIGIALHAIRGAFTSLELLSKEVMLSRRDTAWGQHYQEMLRQSQSQDSIHKVKLWYTEEIANITFQVSEERGMLAAAQSLSQSTIDTTKQPEAEAIISEQYNKTEQTLCASIRDRRLRVLMALPNTKWVDDQAAKFQNSFMKNYEDEAEERHLMTPEKYSFVAHGMPVFDSSLLRSSERRRYEALVSPIRRYLHSNNLDTKKFEFVKQIRSHFNSVLFVPSQCSCPTNVNELETIKALEVNGDELEHALRCSAANGNADMVQKILALGTNINVKSKNGNTPLMLAAMHGHKDAVEKLLGLSKDVFANVLRKTNSIDLNVRNNKGQTAQALAKKNGHDKVLKILKKAAGK</sequence>
<dbReference type="PANTHER" id="PTHR24166">
    <property type="entry name" value="ROLLING PEBBLES, ISOFORM B"/>
    <property type="match status" value="1"/>
</dbReference>
<feature type="region of interest" description="Disordered" evidence="4">
    <location>
        <begin position="674"/>
        <end position="714"/>
    </location>
</feature>
<evidence type="ECO:0000256" key="2">
    <source>
        <dbReference type="ARBA" id="ARBA00023043"/>
    </source>
</evidence>
<feature type="compositionally biased region" description="Polar residues" evidence="4">
    <location>
        <begin position="253"/>
        <end position="281"/>
    </location>
</feature>
<dbReference type="Gene3D" id="1.25.40.20">
    <property type="entry name" value="Ankyrin repeat-containing domain"/>
    <property type="match status" value="1"/>
</dbReference>
<dbReference type="OrthoDB" id="4926734at2759"/>
<organism evidence="5 6">
    <name type="scientific">Ophiocordyceps australis</name>
    <dbReference type="NCBI Taxonomy" id="1399860"/>
    <lineage>
        <taxon>Eukaryota</taxon>
        <taxon>Fungi</taxon>
        <taxon>Dikarya</taxon>
        <taxon>Ascomycota</taxon>
        <taxon>Pezizomycotina</taxon>
        <taxon>Sordariomycetes</taxon>
        <taxon>Hypocreomycetidae</taxon>
        <taxon>Hypocreales</taxon>
        <taxon>Ophiocordycipitaceae</taxon>
        <taxon>Ophiocordyceps</taxon>
    </lineage>
</organism>
<comment type="caution">
    <text evidence="5">The sequence shown here is derived from an EMBL/GenBank/DDBJ whole genome shotgun (WGS) entry which is preliminary data.</text>
</comment>
<protein>
    <submittedName>
        <fullName evidence="5">Uncharacterized protein</fullName>
    </submittedName>
</protein>
<dbReference type="PROSITE" id="PS50088">
    <property type="entry name" value="ANK_REPEAT"/>
    <property type="match status" value="1"/>
</dbReference>
<reference evidence="5 6" key="1">
    <citation type="submission" date="2017-06" db="EMBL/GenBank/DDBJ databases">
        <title>Ant-infecting Ophiocordyceps genomes reveal a high diversity of potential behavioral manipulation genes and a possible major role for enterotoxins.</title>
        <authorList>
            <person name="De Bekker C."/>
            <person name="Evans H.C."/>
            <person name="Brachmann A."/>
            <person name="Hughes D.P."/>
        </authorList>
    </citation>
    <scope>NUCLEOTIDE SEQUENCE [LARGE SCALE GENOMIC DNA]</scope>
    <source>
        <strain evidence="5 6">Map64</strain>
    </source>
</reference>
<name>A0A2C5XB62_9HYPO</name>
<feature type="region of interest" description="Disordered" evidence="4">
    <location>
        <begin position="533"/>
        <end position="662"/>
    </location>
</feature>
<proteinExistence type="predicted"/>
<feature type="compositionally biased region" description="Polar residues" evidence="4">
    <location>
        <begin position="91"/>
        <end position="103"/>
    </location>
</feature>
<dbReference type="STRING" id="1399860.A0A2C5XB62"/>
<dbReference type="EMBL" id="NJET01000015">
    <property type="protein sequence ID" value="PHH65669.1"/>
    <property type="molecule type" value="Genomic_DNA"/>
</dbReference>
<feature type="compositionally biased region" description="Polar residues" evidence="4">
    <location>
        <begin position="533"/>
        <end position="547"/>
    </location>
</feature>
<evidence type="ECO:0000313" key="6">
    <source>
        <dbReference type="Proteomes" id="UP000226192"/>
    </source>
</evidence>
<feature type="compositionally biased region" description="Basic and acidic residues" evidence="4">
    <location>
        <begin position="192"/>
        <end position="205"/>
    </location>
</feature>